<dbReference type="STRING" id="29364.SAMN04487772_1299"/>
<keyword evidence="2" id="KW-0540">Nuclease</keyword>
<keyword evidence="2" id="KW-0255">Endonuclease</keyword>
<organism evidence="2 3">
    <name type="scientific">[Clostridium] polysaccharolyticum</name>
    <dbReference type="NCBI Taxonomy" id="29364"/>
    <lineage>
        <taxon>Bacteria</taxon>
        <taxon>Bacillati</taxon>
        <taxon>Bacillota</taxon>
        <taxon>Clostridia</taxon>
        <taxon>Lachnospirales</taxon>
        <taxon>Lachnospiraceae</taxon>
    </lineage>
</organism>
<keyword evidence="3" id="KW-1185">Reference proteome</keyword>
<dbReference type="OrthoDB" id="1778922at2"/>
<evidence type="ECO:0000313" key="2">
    <source>
        <dbReference type="EMBL" id="SET54845.1"/>
    </source>
</evidence>
<gene>
    <name evidence="2" type="ORF">SAMN04487772_1299</name>
</gene>
<feature type="domain" description="TnsA endonuclease N-terminal" evidence="1">
    <location>
        <begin position="50"/>
        <end position="131"/>
    </location>
</feature>
<dbReference type="Proteomes" id="UP000199800">
    <property type="component" value="Unassembled WGS sequence"/>
</dbReference>
<keyword evidence="2" id="KW-0378">Hydrolase</keyword>
<proteinExistence type="predicted"/>
<name>A0A1I0F9Q2_9FIRM</name>
<accession>A0A1I0F9Q2</accession>
<evidence type="ECO:0000259" key="1">
    <source>
        <dbReference type="Pfam" id="PF08722"/>
    </source>
</evidence>
<dbReference type="EMBL" id="FOHN01000029">
    <property type="protein sequence ID" value="SET54845.1"/>
    <property type="molecule type" value="Genomic_DNA"/>
</dbReference>
<dbReference type="Pfam" id="PF08722">
    <property type="entry name" value="Tn7_TnsA-like_N"/>
    <property type="match status" value="1"/>
</dbReference>
<dbReference type="GO" id="GO:0004519">
    <property type="term" value="F:endonuclease activity"/>
    <property type="evidence" value="ECO:0007669"/>
    <property type="project" value="UniProtKB-KW"/>
</dbReference>
<evidence type="ECO:0000313" key="3">
    <source>
        <dbReference type="Proteomes" id="UP000199800"/>
    </source>
</evidence>
<dbReference type="RefSeq" id="WP_092478758.1">
    <property type="nucleotide sequence ID" value="NZ_FOHN01000029.1"/>
</dbReference>
<protein>
    <submittedName>
        <fullName evidence="2">TnsA endonuclease N terminal</fullName>
    </submittedName>
</protein>
<sequence length="226" mass="26513">MTKQLYTPIDMPRGSKYGSDYFVAYSYKLCRTIKLYSNLEYKNWLTLEMNPEVKTFCEQPYEAEMLDNGKRKRTIFDMWVCYTDGREEFQEIKYSTYLTGTDKYSIRSQEQIQFQEKWCKLCNMPYVVRTEKEIEAGTFFIENLLHLSSRIKRYSHALANTFYQNIQSVVSTHSCPIASLSQKFGTTISVNELLSIMAFAYYDGLITMNLNDTFYSPDTEVSLLGK</sequence>
<dbReference type="AlphaFoldDB" id="A0A1I0F9Q2"/>
<dbReference type="InterPro" id="IPR014833">
    <property type="entry name" value="TnsA_N"/>
</dbReference>
<reference evidence="2 3" key="1">
    <citation type="submission" date="2016-10" db="EMBL/GenBank/DDBJ databases">
        <authorList>
            <person name="de Groot N.N."/>
        </authorList>
    </citation>
    <scope>NUCLEOTIDE SEQUENCE [LARGE SCALE GENOMIC DNA]</scope>
    <source>
        <strain evidence="2 3">DSM 1801</strain>
    </source>
</reference>